<evidence type="ECO:0000313" key="3">
    <source>
        <dbReference type="EMBL" id="KZL81585.1"/>
    </source>
</evidence>
<name>A0A161W3G8_COLIC</name>
<feature type="domain" description="Myb-like DNA-binding" evidence="2">
    <location>
        <begin position="19"/>
        <end position="55"/>
    </location>
</feature>
<dbReference type="STRING" id="1573173.A0A161W3G8"/>
<sequence length="156" mass="16098">MPPKKTPIKTAGPSCSTSEVALMLAILRQIDRPAIDMDALAETIGAASANAARMRITAAVAKHGWFNATAATGTGSSPKNPRSKKAAGPSSGRKKKASAEDSDDQELGTPQKKKRQTSDAKDAIKTEPAEEPTTHGSDGSDALNEASERVGGDDGI</sequence>
<protein>
    <recommendedName>
        <fullName evidence="2">Myb-like DNA-binding domain-containing protein</fullName>
    </recommendedName>
</protein>
<feature type="compositionally biased region" description="Basic and acidic residues" evidence="1">
    <location>
        <begin position="116"/>
        <end position="128"/>
    </location>
</feature>
<evidence type="ECO:0000256" key="1">
    <source>
        <dbReference type="SAM" id="MobiDB-lite"/>
    </source>
</evidence>
<dbReference type="InterPro" id="IPR054505">
    <property type="entry name" value="Myb_DNA-bind_8"/>
</dbReference>
<organism evidence="3 4">
    <name type="scientific">Colletotrichum incanum</name>
    <name type="common">Soybean anthracnose fungus</name>
    <dbReference type="NCBI Taxonomy" id="1573173"/>
    <lineage>
        <taxon>Eukaryota</taxon>
        <taxon>Fungi</taxon>
        <taxon>Dikarya</taxon>
        <taxon>Ascomycota</taxon>
        <taxon>Pezizomycotina</taxon>
        <taxon>Sordariomycetes</taxon>
        <taxon>Hypocreomycetidae</taxon>
        <taxon>Glomerellales</taxon>
        <taxon>Glomerellaceae</taxon>
        <taxon>Colletotrichum</taxon>
        <taxon>Colletotrichum spaethianum species complex</taxon>
    </lineage>
</organism>
<keyword evidence="4" id="KW-1185">Reference proteome</keyword>
<dbReference type="Pfam" id="PF22980">
    <property type="entry name" value="Myb_DNA-bind_8"/>
    <property type="match status" value="1"/>
</dbReference>
<dbReference type="Proteomes" id="UP000076584">
    <property type="component" value="Unassembled WGS sequence"/>
</dbReference>
<dbReference type="AlphaFoldDB" id="A0A161W3G8"/>
<gene>
    <name evidence="3" type="ORF">CI238_10626</name>
</gene>
<dbReference type="EMBL" id="LFIW01001618">
    <property type="protein sequence ID" value="KZL81585.1"/>
    <property type="molecule type" value="Genomic_DNA"/>
</dbReference>
<feature type="compositionally biased region" description="Basic and acidic residues" evidence="1">
    <location>
        <begin position="146"/>
        <end position="156"/>
    </location>
</feature>
<feature type="compositionally biased region" description="Polar residues" evidence="1">
    <location>
        <begin position="69"/>
        <end position="80"/>
    </location>
</feature>
<evidence type="ECO:0000259" key="2">
    <source>
        <dbReference type="Pfam" id="PF22980"/>
    </source>
</evidence>
<feature type="region of interest" description="Disordered" evidence="1">
    <location>
        <begin position="69"/>
        <end position="156"/>
    </location>
</feature>
<reference evidence="3 4" key="1">
    <citation type="submission" date="2015-06" db="EMBL/GenBank/DDBJ databases">
        <title>Survival trade-offs in plant roots during colonization by closely related pathogenic and mutualistic fungi.</title>
        <authorList>
            <person name="Hacquard S."/>
            <person name="Kracher B."/>
            <person name="Hiruma K."/>
            <person name="Weinman A."/>
            <person name="Muench P."/>
            <person name="Garrido Oter R."/>
            <person name="Ver Loren van Themaat E."/>
            <person name="Dallerey J.-F."/>
            <person name="Damm U."/>
            <person name="Henrissat B."/>
            <person name="Lespinet O."/>
            <person name="Thon M."/>
            <person name="Kemen E."/>
            <person name="McHardy A.C."/>
            <person name="Schulze-Lefert P."/>
            <person name="O'Connell R.J."/>
        </authorList>
    </citation>
    <scope>NUCLEOTIDE SEQUENCE [LARGE SCALE GENOMIC DNA]</scope>
    <source>
        <strain evidence="3 4">MAFF 238704</strain>
    </source>
</reference>
<comment type="caution">
    <text evidence="3">The sequence shown here is derived from an EMBL/GenBank/DDBJ whole genome shotgun (WGS) entry which is preliminary data.</text>
</comment>
<accession>A0A161W3G8</accession>
<proteinExistence type="predicted"/>
<evidence type="ECO:0000313" key="4">
    <source>
        <dbReference type="Proteomes" id="UP000076584"/>
    </source>
</evidence>